<keyword evidence="2" id="KW-1185">Reference proteome</keyword>
<dbReference type="EMBL" id="CH476619">
    <property type="protein sequence ID" value="EEP82862.1"/>
    <property type="molecule type" value="Genomic_DNA"/>
</dbReference>
<dbReference type="InParanoid" id="C4JZX6"/>
<sequence>MKLLSYLRTQALEWWQGLPLPALDRDSSPTFQTWSKFDESSCQWAIVDSTSTQENLSEDIVPASDPKLVLITWNVDSAAPRPEARISAVISYIQRVHPAVDILFFQEVSRPALLAILAIPWIREHWYLSDADTVNCRTQSFTSVTLMSKSRFTELNSIPNRISLGPVWRVKYPSHFDRDALCCDILLPSSSSSLPNSVLPQEN</sequence>
<organism evidence="1 2">
    <name type="scientific">Uncinocarpus reesii (strain UAMH 1704)</name>
    <dbReference type="NCBI Taxonomy" id="336963"/>
    <lineage>
        <taxon>Eukaryota</taxon>
        <taxon>Fungi</taxon>
        <taxon>Dikarya</taxon>
        <taxon>Ascomycota</taxon>
        <taxon>Pezizomycotina</taxon>
        <taxon>Eurotiomycetes</taxon>
        <taxon>Eurotiomycetidae</taxon>
        <taxon>Onygenales</taxon>
        <taxon>Onygenaceae</taxon>
        <taxon>Uncinocarpus</taxon>
    </lineage>
</organism>
<dbReference type="Gene3D" id="3.60.10.10">
    <property type="entry name" value="Endonuclease/exonuclease/phosphatase"/>
    <property type="match status" value="1"/>
</dbReference>
<dbReference type="AlphaFoldDB" id="C4JZX6"/>
<dbReference type="eggNOG" id="ENOG502S394">
    <property type="taxonomic scope" value="Eukaryota"/>
</dbReference>
<dbReference type="KEGG" id="ure:UREG_07727"/>
<dbReference type="OMA" id="AIPWIRE"/>
<accession>C4JZX6</accession>
<dbReference type="GeneID" id="8439743"/>
<protein>
    <recommendedName>
        <fullName evidence="3">Endonuclease/exonuclease/phosphatase domain-containing protein</fullName>
    </recommendedName>
</protein>
<dbReference type="RefSeq" id="XP_002582954.1">
    <property type="nucleotide sequence ID" value="XM_002582908.1"/>
</dbReference>
<reference evidence="2" key="1">
    <citation type="journal article" date="2009" name="Genome Res.">
        <title>Comparative genomic analyses of the human fungal pathogens Coccidioides and their relatives.</title>
        <authorList>
            <person name="Sharpton T.J."/>
            <person name="Stajich J.E."/>
            <person name="Rounsley S.D."/>
            <person name="Gardner M.J."/>
            <person name="Wortman J.R."/>
            <person name="Jordar V.S."/>
            <person name="Maiti R."/>
            <person name="Kodira C.D."/>
            <person name="Neafsey D.E."/>
            <person name="Zeng Q."/>
            <person name="Hung C.-Y."/>
            <person name="McMahan C."/>
            <person name="Muszewska A."/>
            <person name="Grynberg M."/>
            <person name="Mandel M.A."/>
            <person name="Kellner E.M."/>
            <person name="Barker B.M."/>
            <person name="Galgiani J.N."/>
            <person name="Orbach M.J."/>
            <person name="Kirkland T.N."/>
            <person name="Cole G.T."/>
            <person name="Henn M.R."/>
            <person name="Birren B.W."/>
            <person name="Taylor J.W."/>
        </authorList>
    </citation>
    <scope>NUCLEOTIDE SEQUENCE [LARGE SCALE GENOMIC DNA]</scope>
    <source>
        <strain evidence="2">UAMH 1704</strain>
    </source>
</reference>
<evidence type="ECO:0000313" key="1">
    <source>
        <dbReference type="EMBL" id="EEP82862.1"/>
    </source>
</evidence>
<dbReference type="SUPFAM" id="SSF56219">
    <property type="entry name" value="DNase I-like"/>
    <property type="match status" value="1"/>
</dbReference>
<evidence type="ECO:0008006" key="3">
    <source>
        <dbReference type="Google" id="ProtNLM"/>
    </source>
</evidence>
<proteinExistence type="predicted"/>
<dbReference type="InterPro" id="IPR036691">
    <property type="entry name" value="Endo/exonu/phosph_ase_sf"/>
</dbReference>
<dbReference type="OrthoDB" id="9975959at2759"/>
<gene>
    <name evidence="1" type="ORF">UREG_07727</name>
</gene>
<dbReference type="VEuPathDB" id="FungiDB:UREG_07727"/>
<name>C4JZX6_UNCRE</name>
<dbReference type="HOGENOM" id="CLU_1393176_0_0_1"/>
<dbReference type="Proteomes" id="UP000002058">
    <property type="component" value="Unassembled WGS sequence"/>
</dbReference>
<evidence type="ECO:0000313" key="2">
    <source>
        <dbReference type="Proteomes" id="UP000002058"/>
    </source>
</evidence>